<evidence type="ECO:0000313" key="2">
    <source>
        <dbReference type="RefSeq" id="XP_018824611.2"/>
    </source>
</evidence>
<dbReference type="GeneID" id="108993994"/>
<dbReference type="Gramene" id="Jr13_23420_p1">
    <property type="protein sequence ID" value="cds.Jr13_23420_p1"/>
    <property type="gene ID" value="Jr13_23420"/>
</dbReference>
<reference evidence="2" key="1">
    <citation type="submission" date="2025-08" db="UniProtKB">
        <authorList>
            <consortium name="RefSeq"/>
        </authorList>
    </citation>
    <scope>IDENTIFICATION</scope>
    <source>
        <tissue evidence="2">Leaves</tissue>
    </source>
</reference>
<dbReference type="Pfam" id="PF13456">
    <property type="entry name" value="RVT_3"/>
    <property type="match status" value="1"/>
</dbReference>
<name>A0A2I4EZ01_JUGRE</name>
<dbReference type="InterPro" id="IPR044730">
    <property type="entry name" value="RNase_H-like_dom_plant"/>
</dbReference>
<dbReference type="CDD" id="cd06222">
    <property type="entry name" value="RNase_H_like"/>
    <property type="match status" value="1"/>
</dbReference>
<dbReference type="RefSeq" id="XP_018824611.2">
    <property type="nucleotide sequence ID" value="XM_018969066.2"/>
</dbReference>
<dbReference type="Gene3D" id="3.30.420.10">
    <property type="entry name" value="Ribonuclease H-like superfamily/Ribonuclease H"/>
    <property type="match status" value="1"/>
</dbReference>
<organism evidence="1 2">
    <name type="scientific">Juglans regia</name>
    <name type="common">English walnut</name>
    <dbReference type="NCBI Taxonomy" id="51240"/>
    <lineage>
        <taxon>Eukaryota</taxon>
        <taxon>Viridiplantae</taxon>
        <taxon>Streptophyta</taxon>
        <taxon>Embryophyta</taxon>
        <taxon>Tracheophyta</taxon>
        <taxon>Spermatophyta</taxon>
        <taxon>Magnoliopsida</taxon>
        <taxon>eudicotyledons</taxon>
        <taxon>Gunneridae</taxon>
        <taxon>Pentapetalae</taxon>
        <taxon>rosids</taxon>
        <taxon>fabids</taxon>
        <taxon>Fagales</taxon>
        <taxon>Juglandaceae</taxon>
        <taxon>Juglans</taxon>
    </lineage>
</organism>
<sequence>MGGLDKSKLEEIAVQLRKVWLRRNTLVFDKRLTCPKMLLSTSIESLKDFKQANSLANSNNEIQQSELSVNTTRWIRLAANFVKALLAACDSRRNVLSPEIAECQALWRAMQLCNDLNIQNAIFEGDAKAVIMAVKGDEENFSYFGSLIDDIRNVLSFRKSWSLQFDYRDKNTVAHNLAKAALHIVEEKVWIEIVPDFIVNSLVYDRRYMQDTHI</sequence>
<keyword evidence="1" id="KW-1185">Reference proteome</keyword>
<dbReference type="KEGG" id="jre:108993994"/>
<dbReference type="AlphaFoldDB" id="A0A2I4EZ01"/>
<dbReference type="GO" id="GO:0004523">
    <property type="term" value="F:RNA-DNA hybrid ribonuclease activity"/>
    <property type="evidence" value="ECO:0007669"/>
    <property type="project" value="InterPro"/>
</dbReference>
<dbReference type="InterPro" id="IPR002156">
    <property type="entry name" value="RNaseH_domain"/>
</dbReference>
<evidence type="ECO:0000313" key="1">
    <source>
        <dbReference type="Proteomes" id="UP000235220"/>
    </source>
</evidence>
<dbReference type="PANTHER" id="PTHR47074:SF48">
    <property type="entry name" value="POLYNUCLEOTIDYL TRANSFERASE, RIBONUCLEASE H-LIKE SUPERFAMILY PROTEIN"/>
    <property type="match status" value="1"/>
</dbReference>
<accession>A0A2I4EZ01</accession>
<gene>
    <name evidence="2" type="primary">LOC108993994</name>
</gene>
<protein>
    <submittedName>
        <fullName evidence="2">Uncharacterized protein LOC108993994</fullName>
    </submittedName>
</protein>
<dbReference type="Proteomes" id="UP000235220">
    <property type="component" value="Chromosome 13"/>
</dbReference>
<dbReference type="InterPro" id="IPR036397">
    <property type="entry name" value="RNaseH_sf"/>
</dbReference>
<dbReference type="PANTHER" id="PTHR47074">
    <property type="entry name" value="BNAC02G40300D PROTEIN"/>
    <property type="match status" value="1"/>
</dbReference>
<dbReference type="GO" id="GO:0003676">
    <property type="term" value="F:nucleic acid binding"/>
    <property type="evidence" value="ECO:0007669"/>
    <property type="project" value="InterPro"/>
</dbReference>
<dbReference type="InterPro" id="IPR052929">
    <property type="entry name" value="RNase_H-like_EbsB-rel"/>
</dbReference>
<proteinExistence type="predicted"/>
<dbReference type="OrthoDB" id="1348681at2759"/>